<evidence type="ECO:0000256" key="1">
    <source>
        <dbReference type="SAM" id="Phobius"/>
    </source>
</evidence>
<dbReference type="RefSeq" id="WP_133946168.1">
    <property type="nucleotide sequence ID" value="NZ_SOEO01000003.1"/>
</dbReference>
<gene>
    <name evidence="2" type="ORF">B0I22_3180</name>
</gene>
<protein>
    <submittedName>
        <fullName evidence="2">Uncharacterized protein</fullName>
    </submittedName>
</protein>
<sequence>MVNRNVLKKLSDSELEKYLKEDSRFVPEAVQIAFEILEERGRIFSDEDTLRIKEIILNKKDSQETEKIEKQEIGKDHITEDPNAIMLHSRGVILFFGVFFGFISGALLLSFNCFKIKKYKDGIGIIILGILFSILQHFGIPLMHQIKTNNHITSYRLSPEVFFTILGFLILYFIWIETIKKLPYRPDSLVIPTIIGLLASFLIYINYNGFLPSYFLVGLLK</sequence>
<reference evidence="2 3" key="1">
    <citation type="submission" date="2019-03" db="EMBL/GenBank/DDBJ databases">
        <title>Genomic Encyclopedia of Type Strains, Phase III (KMG-III): the genomes of soil and plant-associated and newly described type strains.</title>
        <authorList>
            <person name="Whitman W."/>
        </authorList>
    </citation>
    <scope>NUCLEOTIDE SEQUENCE [LARGE SCALE GENOMIC DNA]</scope>
    <source>
        <strain evidence="2 3">CGMCC 1.12802</strain>
    </source>
</reference>
<dbReference type="Proteomes" id="UP000295313">
    <property type="component" value="Unassembled WGS sequence"/>
</dbReference>
<evidence type="ECO:0000313" key="3">
    <source>
        <dbReference type="Proteomes" id="UP000295313"/>
    </source>
</evidence>
<feature type="transmembrane region" description="Helical" evidence="1">
    <location>
        <begin position="155"/>
        <end position="176"/>
    </location>
</feature>
<name>A0A4R8I5U0_9FLAO</name>
<keyword evidence="1" id="KW-0812">Transmembrane</keyword>
<dbReference type="OrthoDB" id="1253310at2"/>
<feature type="transmembrane region" description="Helical" evidence="1">
    <location>
        <begin position="123"/>
        <end position="143"/>
    </location>
</feature>
<feature type="transmembrane region" description="Helical" evidence="1">
    <location>
        <begin position="188"/>
        <end position="207"/>
    </location>
</feature>
<accession>A0A4R8I5U0</accession>
<dbReference type="AlphaFoldDB" id="A0A4R8I5U0"/>
<comment type="caution">
    <text evidence="2">The sequence shown here is derived from an EMBL/GenBank/DDBJ whole genome shotgun (WGS) entry which is preliminary data.</text>
</comment>
<feature type="transmembrane region" description="Helical" evidence="1">
    <location>
        <begin position="92"/>
        <end position="111"/>
    </location>
</feature>
<keyword evidence="1" id="KW-0472">Membrane</keyword>
<keyword evidence="1" id="KW-1133">Transmembrane helix</keyword>
<keyword evidence="3" id="KW-1185">Reference proteome</keyword>
<proteinExistence type="predicted"/>
<dbReference type="EMBL" id="SOEO01000003">
    <property type="protein sequence ID" value="TDX83116.1"/>
    <property type="molecule type" value="Genomic_DNA"/>
</dbReference>
<organism evidence="2 3">
    <name type="scientific">Epilithonimonas xixisoli</name>
    <dbReference type="NCBI Taxonomy" id="1476462"/>
    <lineage>
        <taxon>Bacteria</taxon>
        <taxon>Pseudomonadati</taxon>
        <taxon>Bacteroidota</taxon>
        <taxon>Flavobacteriia</taxon>
        <taxon>Flavobacteriales</taxon>
        <taxon>Weeksellaceae</taxon>
        <taxon>Chryseobacterium group</taxon>
        <taxon>Epilithonimonas</taxon>
    </lineage>
</organism>
<evidence type="ECO:0000313" key="2">
    <source>
        <dbReference type="EMBL" id="TDX83116.1"/>
    </source>
</evidence>